<feature type="domain" description="CNNM transmembrane" evidence="13">
    <location>
        <begin position="1"/>
        <end position="191"/>
    </location>
</feature>
<protein>
    <recommendedName>
        <fullName evidence="16">CBS domain protein</fullName>
    </recommendedName>
</protein>
<dbReference type="InterPro" id="IPR000644">
    <property type="entry name" value="CBS_dom"/>
</dbReference>
<dbReference type="Proteomes" id="UP000016649">
    <property type="component" value="Unassembled WGS sequence"/>
</dbReference>
<dbReference type="Gene3D" id="3.30.465.10">
    <property type="match status" value="1"/>
</dbReference>
<keyword evidence="4 10" id="KW-0812">Transmembrane</keyword>
<evidence type="ECO:0000256" key="3">
    <source>
        <dbReference type="ARBA" id="ARBA00022475"/>
    </source>
</evidence>
<keyword evidence="5" id="KW-0677">Repeat</keyword>
<dbReference type="Pfam" id="PF01595">
    <property type="entry name" value="CNNM"/>
    <property type="match status" value="1"/>
</dbReference>
<evidence type="ECO:0000256" key="11">
    <source>
        <dbReference type="SAM" id="Phobius"/>
    </source>
</evidence>
<feature type="transmembrane region" description="Helical" evidence="11">
    <location>
        <begin position="125"/>
        <end position="147"/>
    </location>
</feature>
<comment type="similarity">
    <text evidence="2">Belongs to the UPF0053 family.</text>
</comment>
<reference evidence="14 15" key="1">
    <citation type="submission" date="2013-08" db="EMBL/GenBank/DDBJ databases">
        <authorList>
            <person name="Weinstock G."/>
            <person name="Sodergren E."/>
            <person name="Wylie T."/>
            <person name="Fulton L."/>
            <person name="Fulton R."/>
            <person name="Fronick C."/>
            <person name="O'Laughlin M."/>
            <person name="Godfrey J."/>
            <person name="Miner T."/>
            <person name="Herter B."/>
            <person name="Appelbaum E."/>
            <person name="Cordes M."/>
            <person name="Lek S."/>
            <person name="Wollam A."/>
            <person name="Pepin K.H."/>
            <person name="Palsikar V.B."/>
            <person name="Mitreva M."/>
            <person name="Wilson R.K."/>
        </authorList>
    </citation>
    <scope>NUCLEOTIDE SEQUENCE [LARGE SCALE GENOMIC DNA]</scope>
    <source>
        <strain evidence="14 15">ATCC 700332</strain>
    </source>
</reference>
<dbReference type="SMART" id="SM01091">
    <property type="entry name" value="CorC_HlyC"/>
    <property type="match status" value="1"/>
</dbReference>
<dbReference type="InterPro" id="IPR002550">
    <property type="entry name" value="CNNM"/>
</dbReference>
<dbReference type="CDD" id="cd04590">
    <property type="entry name" value="CBS_pair_CorC_HlyC_assoc"/>
    <property type="match status" value="1"/>
</dbReference>
<evidence type="ECO:0000259" key="12">
    <source>
        <dbReference type="PROSITE" id="PS51371"/>
    </source>
</evidence>
<feature type="transmembrane region" description="Helical" evidence="11">
    <location>
        <begin position="6"/>
        <end position="35"/>
    </location>
</feature>
<name>A0ABN0P0P4_TRELE</name>
<dbReference type="InterPro" id="IPR005170">
    <property type="entry name" value="Transptr-assoc_dom"/>
</dbReference>
<feature type="domain" description="CBS" evidence="12">
    <location>
        <begin position="212"/>
        <end position="269"/>
    </location>
</feature>
<evidence type="ECO:0000256" key="7">
    <source>
        <dbReference type="ARBA" id="ARBA00023122"/>
    </source>
</evidence>
<keyword evidence="7 9" id="KW-0129">CBS domain</keyword>
<evidence type="ECO:0008006" key="16">
    <source>
        <dbReference type="Google" id="ProtNLM"/>
    </source>
</evidence>
<keyword evidence="6 10" id="KW-1133">Transmembrane helix</keyword>
<dbReference type="Gene3D" id="3.10.580.10">
    <property type="entry name" value="CBS-domain"/>
    <property type="match status" value="1"/>
</dbReference>
<dbReference type="SUPFAM" id="SSF54631">
    <property type="entry name" value="CBS-domain pair"/>
    <property type="match status" value="1"/>
</dbReference>
<keyword evidence="3" id="KW-1003">Cell membrane</keyword>
<evidence type="ECO:0000313" key="14">
    <source>
        <dbReference type="EMBL" id="ERJ94067.1"/>
    </source>
</evidence>
<evidence type="ECO:0000313" key="15">
    <source>
        <dbReference type="Proteomes" id="UP000016649"/>
    </source>
</evidence>
<keyword evidence="8 10" id="KW-0472">Membrane</keyword>
<evidence type="ECO:0000256" key="10">
    <source>
        <dbReference type="PROSITE-ProRule" id="PRU01193"/>
    </source>
</evidence>
<dbReference type="Pfam" id="PF03471">
    <property type="entry name" value="CorC_HlyC"/>
    <property type="match status" value="1"/>
</dbReference>
<dbReference type="InterPro" id="IPR046342">
    <property type="entry name" value="CBS_dom_sf"/>
</dbReference>
<dbReference type="InterPro" id="IPR044751">
    <property type="entry name" value="Ion_transp-like_CBS"/>
</dbReference>
<evidence type="ECO:0000259" key="13">
    <source>
        <dbReference type="PROSITE" id="PS51846"/>
    </source>
</evidence>
<evidence type="ECO:0000256" key="6">
    <source>
        <dbReference type="ARBA" id="ARBA00022989"/>
    </source>
</evidence>
<dbReference type="SUPFAM" id="SSF56176">
    <property type="entry name" value="FAD-binding/transporter-associated domain-like"/>
    <property type="match status" value="1"/>
</dbReference>
<feature type="transmembrane region" description="Helical" evidence="11">
    <location>
        <begin position="56"/>
        <end position="85"/>
    </location>
</feature>
<feature type="transmembrane region" description="Helical" evidence="11">
    <location>
        <begin position="91"/>
        <end position="113"/>
    </location>
</feature>
<accession>A0ABN0P0P4</accession>
<evidence type="ECO:0000256" key="1">
    <source>
        <dbReference type="ARBA" id="ARBA00004651"/>
    </source>
</evidence>
<comment type="subcellular location">
    <subcellularLocation>
        <location evidence="1">Cell membrane</location>
        <topology evidence="1">Multi-pass membrane protein</topology>
    </subcellularLocation>
</comment>
<dbReference type="InterPro" id="IPR036318">
    <property type="entry name" value="FAD-bd_PCMH-like_sf"/>
</dbReference>
<dbReference type="EMBL" id="AWVH01000006">
    <property type="protein sequence ID" value="ERJ94067.1"/>
    <property type="molecule type" value="Genomic_DNA"/>
</dbReference>
<evidence type="ECO:0000256" key="9">
    <source>
        <dbReference type="PROSITE-ProRule" id="PRU00703"/>
    </source>
</evidence>
<comment type="caution">
    <text evidence="14">The sequence shown here is derived from an EMBL/GenBank/DDBJ whole genome shotgun (WGS) entry which is preliminary data.</text>
</comment>
<dbReference type="Pfam" id="PF00571">
    <property type="entry name" value="CBS"/>
    <property type="match status" value="2"/>
</dbReference>
<feature type="domain" description="CBS" evidence="12">
    <location>
        <begin position="274"/>
        <end position="331"/>
    </location>
</feature>
<evidence type="ECO:0000256" key="2">
    <source>
        <dbReference type="ARBA" id="ARBA00006337"/>
    </source>
</evidence>
<keyword evidence="15" id="KW-1185">Reference proteome</keyword>
<dbReference type="InterPro" id="IPR016169">
    <property type="entry name" value="FAD-bd_PCMH_sub2"/>
</dbReference>
<dbReference type="RefSeq" id="WP_021686823.1">
    <property type="nucleotide sequence ID" value="NZ_KI260561.1"/>
</dbReference>
<evidence type="ECO:0000256" key="8">
    <source>
        <dbReference type="ARBA" id="ARBA00023136"/>
    </source>
</evidence>
<dbReference type="PROSITE" id="PS51371">
    <property type="entry name" value="CBS"/>
    <property type="match status" value="2"/>
</dbReference>
<dbReference type="PROSITE" id="PS51846">
    <property type="entry name" value="CNNM"/>
    <property type="match status" value="1"/>
</dbReference>
<gene>
    <name evidence="14" type="ORF">HMPREF9193_00422</name>
</gene>
<dbReference type="PANTHER" id="PTHR22777">
    <property type="entry name" value="HEMOLYSIN-RELATED"/>
    <property type="match status" value="1"/>
</dbReference>
<sequence length="428" mass="47833">MSVAFMLTALICLVAVSAVFSSCETAFLSLSYVRMRQMLKQKIPKAKLIEKLKNDMPFLLTTILVGNNFVNSLASALAAAVALALAGKNGAYAAVPAAAACMTALIIVFGEVLPKTIASLQSEQTAVRFASFLYALEKILFVPVWLFSRFAVAVNALSDIFGKAEAKHISEDELKTLFDVGSQEGTLERSEKDMLHRIFEFGDLRVRDIVCPRTMVYTIDAEATYEQTVQAVARSGFSRLPVCASGFDNVIGLIHFKDLLFYAGSKADFSPKKIMHTVLFVPETKTALSLLHVFKTESRHFAIVVDEHGSNCGIVTMDDILKAVFGRITDEYNTHTQNAEQRITVVNPYEFVIPGDILLSEINNMFALELVSEEYETFAGWLLECFGYLPESGEHIVWKNIVFTVEEQRNRRIQRIRMQYAKEMPKER</sequence>
<organism evidence="14 15">
    <name type="scientific">Treponema lecithinolyticum ATCC 700332</name>
    <dbReference type="NCBI Taxonomy" id="1321815"/>
    <lineage>
        <taxon>Bacteria</taxon>
        <taxon>Pseudomonadati</taxon>
        <taxon>Spirochaetota</taxon>
        <taxon>Spirochaetia</taxon>
        <taxon>Spirochaetales</taxon>
        <taxon>Treponemataceae</taxon>
        <taxon>Treponema</taxon>
    </lineage>
</organism>
<evidence type="ECO:0000256" key="4">
    <source>
        <dbReference type="ARBA" id="ARBA00022692"/>
    </source>
</evidence>
<evidence type="ECO:0000256" key="5">
    <source>
        <dbReference type="ARBA" id="ARBA00022737"/>
    </source>
</evidence>
<proteinExistence type="inferred from homology"/>
<dbReference type="PANTHER" id="PTHR22777:SF32">
    <property type="entry name" value="UPF0053 INNER MEMBRANE PROTEIN YFJD"/>
    <property type="match status" value="1"/>
</dbReference>